<organism evidence="2 3">
    <name type="scientific">Sphaeroforma arctica JP610</name>
    <dbReference type="NCBI Taxonomy" id="667725"/>
    <lineage>
        <taxon>Eukaryota</taxon>
        <taxon>Ichthyosporea</taxon>
        <taxon>Ichthyophonida</taxon>
        <taxon>Sphaeroforma</taxon>
    </lineage>
</organism>
<sequence length="361" mass="40056">MFVLAYSANTPSSSPTVASLDTLVQNCTDLINTIMFTNYLDDSLNSIKADVKTAELMRSGMRCTQSKVLTQELNNTMAQAFGTSFGFKHGFLVECAAYEQIRPILRSCVWDVLGDMFAVDESNLLSVMDVFVDQCILHPRNMYTGTRIKVMAHQMYTERLANPSMPIRCEYVPTNSDSACRLDSQYVAINVNMDDEDDVSALEINVEATELCANMYLRYTAREWIDEDDIDAETDGVSMLTFCTAAETSIVKLRYALVDMHMAYIEPLASGGGTPKPVSESDDVEVHVHNTRSSTNTSTSTNTRTSATKRRRTTRSGVQRESDKVPDPVEETPEPEADTSLAPVGQELPLLHTPLPPLLEL</sequence>
<name>A0A0L0FLW5_9EUKA</name>
<protein>
    <submittedName>
        <fullName evidence="2">Uncharacterized protein</fullName>
    </submittedName>
</protein>
<evidence type="ECO:0000256" key="1">
    <source>
        <dbReference type="SAM" id="MobiDB-lite"/>
    </source>
</evidence>
<feature type="compositionally biased region" description="Acidic residues" evidence="1">
    <location>
        <begin position="328"/>
        <end position="337"/>
    </location>
</feature>
<feature type="compositionally biased region" description="Basic and acidic residues" evidence="1">
    <location>
        <begin position="318"/>
        <end position="327"/>
    </location>
</feature>
<feature type="region of interest" description="Disordered" evidence="1">
    <location>
        <begin position="270"/>
        <end position="361"/>
    </location>
</feature>
<dbReference type="Proteomes" id="UP000054560">
    <property type="component" value="Unassembled WGS sequence"/>
</dbReference>
<dbReference type="GeneID" id="25910303"/>
<reference evidence="2 3" key="1">
    <citation type="submission" date="2011-02" db="EMBL/GenBank/DDBJ databases">
        <title>The Genome Sequence of Sphaeroforma arctica JP610.</title>
        <authorList>
            <consortium name="The Broad Institute Genome Sequencing Platform"/>
            <person name="Russ C."/>
            <person name="Cuomo C."/>
            <person name="Young S.K."/>
            <person name="Zeng Q."/>
            <person name="Gargeya S."/>
            <person name="Alvarado L."/>
            <person name="Berlin A."/>
            <person name="Chapman S.B."/>
            <person name="Chen Z."/>
            <person name="Freedman E."/>
            <person name="Gellesch M."/>
            <person name="Goldberg J."/>
            <person name="Griggs A."/>
            <person name="Gujja S."/>
            <person name="Heilman E."/>
            <person name="Heiman D."/>
            <person name="Howarth C."/>
            <person name="Mehta T."/>
            <person name="Neiman D."/>
            <person name="Pearson M."/>
            <person name="Roberts A."/>
            <person name="Saif S."/>
            <person name="Shea T."/>
            <person name="Shenoy N."/>
            <person name="Sisk P."/>
            <person name="Stolte C."/>
            <person name="Sykes S."/>
            <person name="White J."/>
            <person name="Yandava C."/>
            <person name="Burger G."/>
            <person name="Gray M.W."/>
            <person name="Holland P.W.H."/>
            <person name="King N."/>
            <person name="Lang F.B.F."/>
            <person name="Roger A.J."/>
            <person name="Ruiz-Trillo I."/>
            <person name="Haas B."/>
            <person name="Nusbaum C."/>
            <person name="Birren B."/>
        </authorList>
    </citation>
    <scope>NUCLEOTIDE SEQUENCE [LARGE SCALE GENOMIC DNA]</scope>
    <source>
        <strain evidence="2 3">JP610</strain>
    </source>
</reference>
<dbReference type="EMBL" id="KQ242644">
    <property type="protein sequence ID" value="KNC77745.1"/>
    <property type="molecule type" value="Genomic_DNA"/>
</dbReference>
<gene>
    <name evidence="2" type="ORF">SARC_09799</name>
</gene>
<feature type="compositionally biased region" description="Low complexity" evidence="1">
    <location>
        <begin position="291"/>
        <end position="306"/>
    </location>
</feature>
<proteinExistence type="predicted"/>
<dbReference type="RefSeq" id="XP_014151647.1">
    <property type="nucleotide sequence ID" value="XM_014296172.1"/>
</dbReference>
<accession>A0A0L0FLW5</accession>
<keyword evidence="3" id="KW-1185">Reference proteome</keyword>
<evidence type="ECO:0000313" key="3">
    <source>
        <dbReference type="Proteomes" id="UP000054560"/>
    </source>
</evidence>
<evidence type="ECO:0000313" key="2">
    <source>
        <dbReference type="EMBL" id="KNC77745.1"/>
    </source>
</evidence>
<dbReference type="AlphaFoldDB" id="A0A0L0FLW5"/>